<dbReference type="EMBL" id="MF141539">
    <property type="protein sequence ID" value="ASR77184.1"/>
    <property type="molecule type" value="Genomic_DNA"/>
</dbReference>
<sequence>MNPFTKTTQAKMAACAALGLSYWSDHPGVRCVWAVNDRQQAFVVKIYKSGHAALQNEGDSYMRTIYDKRGTKSVKVIRTYDAGDRVPFAA</sequence>
<reference evidence="2" key="1">
    <citation type="submission" date="2017-05" db="EMBL/GenBank/DDBJ databases">
        <authorList>
            <person name="Song R."/>
            <person name="Chenine A.L."/>
            <person name="Ruprecht R.M."/>
        </authorList>
    </citation>
    <scope>NUCLEOTIDE SEQUENCE [LARGE SCALE GENOMIC DNA]</scope>
</reference>
<dbReference type="Pfam" id="PF24256">
    <property type="entry name" value="DUF7457"/>
    <property type="match status" value="1"/>
</dbReference>
<evidence type="ECO:0000313" key="1">
    <source>
        <dbReference type="EMBL" id="ASR77184.1"/>
    </source>
</evidence>
<dbReference type="Proteomes" id="UP000225918">
    <property type="component" value="Segment"/>
</dbReference>
<dbReference type="InterPro" id="IPR055880">
    <property type="entry name" value="DUF7457"/>
</dbReference>
<accession>A0A222YZD4</accession>
<proteinExistence type="predicted"/>
<name>A0A222YZD4_9CAUD</name>
<organism evidence="1 2">
    <name type="scientific">Mycobacterium phage MyraDee</name>
    <dbReference type="NCBI Taxonomy" id="2024303"/>
    <lineage>
        <taxon>Viruses</taxon>
        <taxon>Duplodnaviria</taxon>
        <taxon>Heunggongvirae</taxon>
        <taxon>Uroviricota</taxon>
        <taxon>Caudoviricetes</taxon>
        <taxon>Myradeevirus</taxon>
        <taxon>Myradeevirus MyraDee</taxon>
    </lineage>
</organism>
<gene>
    <name evidence="1" type="ORF">SEA_MYRADEE_77</name>
</gene>
<evidence type="ECO:0000313" key="2">
    <source>
        <dbReference type="Proteomes" id="UP000225918"/>
    </source>
</evidence>
<keyword evidence="2" id="KW-1185">Reference proteome</keyword>
<protein>
    <submittedName>
        <fullName evidence="1">Uncharacterized protein</fullName>
    </submittedName>
</protein>